<reference evidence="2 3" key="1">
    <citation type="submission" date="2019-10" db="EMBL/GenBank/DDBJ databases">
        <title>Poseidonibacter ostreae sp. nov., isolated from the gut of the Ostrea denselamellosa.</title>
        <authorList>
            <person name="Choi A."/>
        </authorList>
    </citation>
    <scope>NUCLEOTIDE SEQUENCE [LARGE SCALE GENOMIC DNA]</scope>
    <source>
        <strain evidence="2 3">SJOD-M-33</strain>
    </source>
</reference>
<evidence type="ECO:0000313" key="2">
    <source>
        <dbReference type="EMBL" id="KAB7889570.1"/>
    </source>
</evidence>
<gene>
    <name evidence="2" type="ORF">GBG19_05805</name>
</gene>
<evidence type="ECO:0008006" key="4">
    <source>
        <dbReference type="Google" id="ProtNLM"/>
    </source>
</evidence>
<dbReference type="EMBL" id="WFKK01000012">
    <property type="protein sequence ID" value="KAB7889570.1"/>
    <property type="molecule type" value="Genomic_DNA"/>
</dbReference>
<feature type="signal peptide" evidence="1">
    <location>
        <begin position="1"/>
        <end position="20"/>
    </location>
</feature>
<organism evidence="2 3">
    <name type="scientific">Poseidonibacter ostreae</name>
    <dbReference type="NCBI Taxonomy" id="2654171"/>
    <lineage>
        <taxon>Bacteria</taxon>
        <taxon>Pseudomonadati</taxon>
        <taxon>Campylobacterota</taxon>
        <taxon>Epsilonproteobacteria</taxon>
        <taxon>Campylobacterales</taxon>
        <taxon>Arcobacteraceae</taxon>
        <taxon>Poseidonibacter</taxon>
    </lineage>
</organism>
<comment type="caution">
    <text evidence="2">The sequence shown here is derived from an EMBL/GenBank/DDBJ whole genome shotgun (WGS) entry which is preliminary data.</text>
</comment>
<dbReference type="AlphaFoldDB" id="A0A6L4WTU6"/>
<protein>
    <recommendedName>
        <fullName evidence="4">Glycine zipper family protein</fullName>
    </recommendedName>
</protein>
<feature type="chain" id="PRO_5026840011" description="Glycine zipper family protein" evidence="1">
    <location>
        <begin position="21"/>
        <end position="169"/>
    </location>
</feature>
<evidence type="ECO:0000256" key="1">
    <source>
        <dbReference type="SAM" id="SignalP"/>
    </source>
</evidence>
<dbReference type="RefSeq" id="WP_152279734.1">
    <property type="nucleotide sequence ID" value="NZ_WFKK01000012.1"/>
</dbReference>
<evidence type="ECO:0000313" key="3">
    <source>
        <dbReference type="Proteomes" id="UP000472839"/>
    </source>
</evidence>
<dbReference type="Proteomes" id="UP000472839">
    <property type="component" value="Unassembled WGS sequence"/>
</dbReference>
<accession>A0A6L4WTU6</accession>
<sequence>MKKLIKISLISILLASTLSAKSVYNYEYQMHSNIYNKSINISNASQREIFFGSKLEYYEEVAEGLKEIQSKGLEVALESGLNQSANIAKGFLEAAGKGVAVGAVIGGIFGAIDSYIKDKRKASEYMYVVEFTTSSGEKTTGSVLLSSQSKDFKEEPKLDKIKKIMKGGF</sequence>
<proteinExistence type="predicted"/>
<keyword evidence="1" id="KW-0732">Signal</keyword>
<name>A0A6L4WTU6_9BACT</name>